<dbReference type="Pfam" id="PF17804">
    <property type="entry name" value="TSP_NTD"/>
    <property type="match status" value="1"/>
</dbReference>
<dbReference type="GO" id="GO:0008236">
    <property type="term" value="F:serine-type peptidase activity"/>
    <property type="evidence" value="ECO:0007669"/>
    <property type="project" value="UniProtKB-KW"/>
</dbReference>
<dbReference type="Gene3D" id="3.90.226.10">
    <property type="entry name" value="2-enoyl-CoA Hydratase, Chain A, domain 1"/>
    <property type="match status" value="1"/>
</dbReference>
<dbReference type="PROSITE" id="PS51257">
    <property type="entry name" value="PROKAR_LIPOPROTEIN"/>
    <property type="match status" value="1"/>
</dbReference>
<dbReference type="GO" id="GO:0006508">
    <property type="term" value="P:proteolysis"/>
    <property type="evidence" value="ECO:0007669"/>
    <property type="project" value="UniProtKB-KW"/>
</dbReference>
<dbReference type="Gene3D" id="2.30.42.10">
    <property type="match status" value="1"/>
</dbReference>
<dbReference type="EMBL" id="CP022384">
    <property type="protein sequence ID" value="ATA82712.1"/>
    <property type="molecule type" value="Genomic_DNA"/>
</dbReference>
<dbReference type="SMART" id="SM00245">
    <property type="entry name" value="TSPc"/>
    <property type="match status" value="1"/>
</dbReference>
<feature type="signal peptide" evidence="7">
    <location>
        <begin position="1"/>
        <end position="19"/>
    </location>
</feature>
<keyword evidence="3 5" id="KW-0378">Hydrolase</keyword>
<evidence type="ECO:0000313" key="10">
    <source>
        <dbReference type="Proteomes" id="UP000217276"/>
    </source>
</evidence>
<reference evidence="10" key="1">
    <citation type="submission" date="2017-06" db="EMBL/GenBank/DDBJ databases">
        <title>Capnocytophaga spp. assemblies.</title>
        <authorList>
            <person name="Gulvik C.A."/>
        </authorList>
    </citation>
    <scope>NUCLEOTIDE SEQUENCE [LARGE SCALE GENOMIC DNA]</scope>
    <source>
        <strain evidence="10">H6253</strain>
    </source>
</reference>
<dbReference type="PROSITE" id="PS50106">
    <property type="entry name" value="PDZ"/>
    <property type="match status" value="1"/>
</dbReference>
<evidence type="ECO:0000313" key="9">
    <source>
        <dbReference type="EMBL" id="ATA82712.1"/>
    </source>
</evidence>
<dbReference type="InterPro" id="IPR020992">
    <property type="entry name" value="Tail_Prtase_C"/>
</dbReference>
<dbReference type="InterPro" id="IPR040573">
    <property type="entry name" value="TSP_N"/>
</dbReference>
<dbReference type="KEGG" id="clk:CGC53_10350"/>
<organism evidence="9 10">
    <name type="scientific">Capnocytophaga leadbetteri</name>
    <dbReference type="NCBI Taxonomy" id="327575"/>
    <lineage>
        <taxon>Bacteria</taxon>
        <taxon>Pseudomonadati</taxon>
        <taxon>Bacteroidota</taxon>
        <taxon>Flavobacteriia</taxon>
        <taxon>Flavobacteriales</taxon>
        <taxon>Flavobacteriaceae</taxon>
        <taxon>Capnocytophaga</taxon>
    </lineage>
</organism>
<evidence type="ECO:0000259" key="8">
    <source>
        <dbReference type="PROSITE" id="PS50106"/>
    </source>
</evidence>
<evidence type="ECO:0000256" key="1">
    <source>
        <dbReference type="ARBA" id="ARBA00009179"/>
    </source>
</evidence>
<keyword evidence="4 5" id="KW-0720">Serine protease</keyword>
<dbReference type="Pfam" id="PF00595">
    <property type="entry name" value="PDZ"/>
    <property type="match status" value="1"/>
</dbReference>
<dbReference type="AlphaFoldDB" id="A0A250FC47"/>
<dbReference type="GO" id="GO:0004175">
    <property type="term" value="F:endopeptidase activity"/>
    <property type="evidence" value="ECO:0007669"/>
    <property type="project" value="TreeGrafter"/>
</dbReference>
<feature type="domain" description="PDZ" evidence="8">
    <location>
        <begin position="249"/>
        <end position="320"/>
    </location>
</feature>
<dbReference type="CDD" id="cd06782">
    <property type="entry name" value="cpPDZ_CPP-like"/>
    <property type="match status" value="1"/>
</dbReference>
<dbReference type="RefSeq" id="WP_009388963.1">
    <property type="nucleotide sequence ID" value="NZ_CAUQLL010000015.1"/>
</dbReference>
<keyword evidence="10" id="KW-1185">Reference proteome</keyword>
<comment type="similarity">
    <text evidence="1 5">Belongs to the peptidase S41A family.</text>
</comment>
<accession>A0A250FC47</accession>
<evidence type="ECO:0000256" key="6">
    <source>
        <dbReference type="SAM" id="Coils"/>
    </source>
</evidence>
<gene>
    <name evidence="9" type="ORF">CGC53_10350</name>
</gene>
<proteinExistence type="inferred from homology"/>
<dbReference type="SUPFAM" id="SSF50156">
    <property type="entry name" value="PDZ domain-like"/>
    <property type="match status" value="1"/>
</dbReference>
<dbReference type="SMART" id="SM00228">
    <property type="entry name" value="PDZ"/>
    <property type="match status" value="1"/>
</dbReference>
<evidence type="ECO:0000256" key="5">
    <source>
        <dbReference type="RuleBase" id="RU004404"/>
    </source>
</evidence>
<dbReference type="InterPro" id="IPR004447">
    <property type="entry name" value="Peptidase_S41A"/>
</dbReference>
<dbReference type="GO" id="GO:0030288">
    <property type="term" value="C:outer membrane-bounded periplasmic space"/>
    <property type="evidence" value="ECO:0007669"/>
    <property type="project" value="TreeGrafter"/>
</dbReference>
<feature type="coiled-coil region" evidence="6">
    <location>
        <begin position="101"/>
        <end position="128"/>
    </location>
</feature>
<keyword evidence="6" id="KW-0175">Coiled coil</keyword>
<protein>
    <submittedName>
        <fullName evidence="9">Tail-specific protease</fullName>
    </submittedName>
</protein>
<dbReference type="PANTHER" id="PTHR32060">
    <property type="entry name" value="TAIL-SPECIFIC PROTEASE"/>
    <property type="match status" value="1"/>
</dbReference>
<evidence type="ECO:0000256" key="4">
    <source>
        <dbReference type="ARBA" id="ARBA00022825"/>
    </source>
</evidence>
<dbReference type="CDD" id="cd07560">
    <property type="entry name" value="Peptidase_S41_CPP"/>
    <property type="match status" value="1"/>
</dbReference>
<dbReference type="InterPro" id="IPR005151">
    <property type="entry name" value="Tail-specific_protease"/>
</dbReference>
<dbReference type="Proteomes" id="UP000217276">
    <property type="component" value="Chromosome"/>
</dbReference>
<dbReference type="InterPro" id="IPR001478">
    <property type="entry name" value="PDZ"/>
</dbReference>
<sequence length="697" mass="79279">MKNISVALFLLFISFASCSFTSKKFDNPDKDKDRVLLEIVEHVMINAHFSPVDMDDAFSKKVFESYIKSLDGQKRYFLQSDINEFKKYETLLDDNLKKGDISFFNLSYERLKQRMKEAEEINKTIFAKPIDFNSNDKINTDYEHLPFVKNKAELQQRWKQIIIFSTLSTYLTKQKEEASKKEKDAKYQSKGDDVLKKESVEATQKTLSDMFGIYNELTREEWFSLFVNAITETFDPHSNYMAPDVKEGFDRDMSGKFEGIGAQLQKKTDGISITDVILGGPVWKGKLLEVGDMILKVGQGTQEPVDVVGMRLDDAVKLIKGPKGTEVRLTVKRVDGTIEVVPIIRDVVEIEETYAKSVVILSNGKRYGLIYLPKFYINFEDTNQRNAATDVALEIEKLKKENIDGLIVDLRSNGGGSLKTVVDIGGFFIPKGPIVQVKSSRGSRDVLSDNDPKTQWDGSLVILTNELSASASEILAAAMQDYKRAIIIGGKQTFGKGTVQSFVDLNGFLRQNDYGDLGALKITIQKFYRINGGSTQLKGVESDIVVPDKYKYIDIGERDMPNAMSWDKIEPAKYTPWSNNANFDKAIANSQKRISENQYLKLIDENAQWIKQQQKDNIFPLNYEAYKSLIDKNEEQAKKFKAIADYKSELKFASTASDEAKVKGNEDLKLRRDRWHENLQKDVYIDEAVKVLEDLNK</sequence>
<evidence type="ECO:0000256" key="2">
    <source>
        <dbReference type="ARBA" id="ARBA00022670"/>
    </source>
</evidence>
<evidence type="ECO:0000256" key="7">
    <source>
        <dbReference type="SAM" id="SignalP"/>
    </source>
</evidence>
<keyword evidence="2 5" id="KW-0645">Protease</keyword>
<dbReference type="Pfam" id="PF11818">
    <property type="entry name" value="DUF3340"/>
    <property type="match status" value="1"/>
</dbReference>
<dbReference type="GO" id="GO:0007165">
    <property type="term" value="P:signal transduction"/>
    <property type="evidence" value="ECO:0007669"/>
    <property type="project" value="TreeGrafter"/>
</dbReference>
<dbReference type="Pfam" id="PF03572">
    <property type="entry name" value="Peptidase_S41"/>
    <property type="match status" value="1"/>
</dbReference>
<feature type="chain" id="PRO_5012173920" evidence="7">
    <location>
        <begin position="20"/>
        <end position="697"/>
    </location>
</feature>
<evidence type="ECO:0000256" key="3">
    <source>
        <dbReference type="ARBA" id="ARBA00022801"/>
    </source>
</evidence>
<name>A0A250FC47_9FLAO</name>
<dbReference type="InterPro" id="IPR029045">
    <property type="entry name" value="ClpP/crotonase-like_dom_sf"/>
</dbReference>
<dbReference type="NCBIfam" id="TIGR00225">
    <property type="entry name" value="prc"/>
    <property type="match status" value="1"/>
</dbReference>
<dbReference type="PANTHER" id="PTHR32060:SF22">
    <property type="entry name" value="CARBOXYL-TERMINAL-PROCESSING PEPTIDASE 3, CHLOROPLASTIC"/>
    <property type="match status" value="1"/>
</dbReference>
<dbReference type="InterPro" id="IPR036034">
    <property type="entry name" value="PDZ_sf"/>
</dbReference>
<dbReference type="SUPFAM" id="SSF52096">
    <property type="entry name" value="ClpP/crotonase"/>
    <property type="match status" value="1"/>
</dbReference>
<keyword evidence="7" id="KW-0732">Signal</keyword>